<dbReference type="RefSeq" id="WP_343967862.1">
    <property type="nucleotide sequence ID" value="NZ_BAAAHK010000005.1"/>
</dbReference>
<sequence length="132" mass="14689">MTKSSGLYADAAVASWFRPDLPGDEEMTQPSSAPHDDLSQLMDKSAEEWSAPEIQDAARTAMQLHAPDREPLTWIKRFGVLPWLHRNEAVCRECGGNYPCITHRYATQLLSAGRVHIAGGRRDDEPGDETLN</sequence>
<protein>
    <recommendedName>
        <fullName evidence="4">4Fe-4S Wbl-type domain-containing protein</fullName>
    </recommendedName>
</protein>
<dbReference type="Proteomes" id="UP001500542">
    <property type="component" value="Unassembled WGS sequence"/>
</dbReference>
<feature type="region of interest" description="Disordered" evidence="1">
    <location>
        <begin position="19"/>
        <end position="47"/>
    </location>
</feature>
<accession>A0ABN1Q180</accession>
<evidence type="ECO:0000313" key="3">
    <source>
        <dbReference type="Proteomes" id="UP001500542"/>
    </source>
</evidence>
<gene>
    <name evidence="2" type="ORF">GCM10009554_23120</name>
</gene>
<evidence type="ECO:0000313" key="2">
    <source>
        <dbReference type="EMBL" id="GAA0935939.1"/>
    </source>
</evidence>
<proteinExistence type="predicted"/>
<organism evidence="2 3">
    <name type="scientific">Kribbella koreensis</name>
    <dbReference type="NCBI Taxonomy" id="57909"/>
    <lineage>
        <taxon>Bacteria</taxon>
        <taxon>Bacillati</taxon>
        <taxon>Actinomycetota</taxon>
        <taxon>Actinomycetes</taxon>
        <taxon>Propionibacteriales</taxon>
        <taxon>Kribbellaceae</taxon>
        <taxon>Kribbella</taxon>
    </lineage>
</organism>
<evidence type="ECO:0000256" key="1">
    <source>
        <dbReference type="SAM" id="MobiDB-lite"/>
    </source>
</evidence>
<keyword evidence="3" id="KW-1185">Reference proteome</keyword>
<name>A0ABN1Q180_9ACTN</name>
<dbReference type="EMBL" id="BAAAHK010000005">
    <property type="protein sequence ID" value="GAA0935939.1"/>
    <property type="molecule type" value="Genomic_DNA"/>
</dbReference>
<evidence type="ECO:0008006" key="4">
    <source>
        <dbReference type="Google" id="ProtNLM"/>
    </source>
</evidence>
<comment type="caution">
    <text evidence="2">The sequence shown here is derived from an EMBL/GenBank/DDBJ whole genome shotgun (WGS) entry which is preliminary data.</text>
</comment>
<reference evidence="2 3" key="1">
    <citation type="journal article" date="2019" name="Int. J. Syst. Evol. Microbiol.">
        <title>The Global Catalogue of Microorganisms (GCM) 10K type strain sequencing project: providing services to taxonomists for standard genome sequencing and annotation.</title>
        <authorList>
            <consortium name="The Broad Institute Genomics Platform"/>
            <consortium name="The Broad Institute Genome Sequencing Center for Infectious Disease"/>
            <person name="Wu L."/>
            <person name="Ma J."/>
        </authorList>
    </citation>
    <scope>NUCLEOTIDE SEQUENCE [LARGE SCALE GENOMIC DNA]</scope>
    <source>
        <strain evidence="2 3">JCM 10977</strain>
    </source>
</reference>